<reference evidence="1 2" key="1">
    <citation type="submission" date="2024-05" db="EMBL/GenBank/DDBJ databases">
        <title>A high-quality chromosomal-level genome assembly of Topmouth culter (Culter alburnus).</title>
        <authorList>
            <person name="Zhao H."/>
        </authorList>
    </citation>
    <scope>NUCLEOTIDE SEQUENCE [LARGE SCALE GENOMIC DNA]</scope>
    <source>
        <strain evidence="1">CATC2023</strain>
        <tissue evidence="1">Muscle</tissue>
    </source>
</reference>
<dbReference type="Proteomes" id="UP001479290">
    <property type="component" value="Unassembled WGS sequence"/>
</dbReference>
<dbReference type="AlphaFoldDB" id="A0AAW1Z6Z5"/>
<evidence type="ECO:0000313" key="1">
    <source>
        <dbReference type="EMBL" id="KAK9957126.1"/>
    </source>
</evidence>
<accession>A0AAW1Z6Z5</accession>
<organism evidence="1 2">
    <name type="scientific">Culter alburnus</name>
    <name type="common">Topmouth culter</name>
    <dbReference type="NCBI Taxonomy" id="194366"/>
    <lineage>
        <taxon>Eukaryota</taxon>
        <taxon>Metazoa</taxon>
        <taxon>Chordata</taxon>
        <taxon>Craniata</taxon>
        <taxon>Vertebrata</taxon>
        <taxon>Euteleostomi</taxon>
        <taxon>Actinopterygii</taxon>
        <taxon>Neopterygii</taxon>
        <taxon>Teleostei</taxon>
        <taxon>Ostariophysi</taxon>
        <taxon>Cypriniformes</taxon>
        <taxon>Xenocyprididae</taxon>
        <taxon>Xenocypridinae</taxon>
        <taxon>Culter</taxon>
    </lineage>
</organism>
<protein>
    <submittedName>
        <fullName evidence="1">Uncharacterized protein</fullName>
    </submittedName>
</protein>
<keyword evidence="2" id="KW-1185">Reference proteome</keyword>
<proteinExistence type="predicted"/>
<dbReference type="EMBL" id="JAWDJR010000019">
    <property type="protein sequence ID" value="KAK9957126.1"/>
    <property type="molecule type" value="Genomic_DNA"/>
</dbReference>
<sequence>MGHVTHELGNLTATLLAARRQVWLAQARLPEDCKKTLRDLLFVPRHLFVPNVPELLEKMAKLSEATRQPMQVLRNPTFRIPSVQTRHHYATSE</sequence>
<evidence type="ECO:0000313" key="2">
    <source>
        <dbReference type="Proteomes" id="UP001479290"/>
    </source>
</evidence>
<name>A0AAW1Z6Z5_CULAL</name>
<comment type="caution">
    <text evidence="1">The sequence shown here is derived from an EMBL/GenBank/DDBJ whole genome shotgun (WGS) entry which is preliminary data.</text>
</comment>
<gene>
    <name evidence="1" type="ORF">ABG768_011396</name>
</gene>